<comment type="caution">
    <text evidence="2">The sequence shown here is derived from an EMBL/GenBank/DDBJ whole genome shotgun (WGS) entry which is preliminary data.</text>
</comment>
<sequence length="84" mass="9693">SFFVRHCSVGEVADLWSSVNVLLWTIWYVKQCESRLNRGRLGKRWLYLVLVTDIIITLRFTMLLIQKPTITFGTLSSLTVSGMI</sequence>
<name>V9FYL6_PHYNI</name>
<keyword evidence="1" id="KW-0472">Membrane</keyword>
<organism evidence="2 3">
    <name type="scientific">Phytophthora nicotianae P1569</name>
    <dbReference type="NCBI Taxonomy" id="1317065"/>
    <lineage>
        <taxon>Eukaryota</taxon>
        <taxon>Sar</taxon>
        <taxon>Stramenopiles</taxon>
        <taxon>Oomycota</taxon>
        <taxon>Peronosporomycetes</taxon>
        <taxon>Peronosporales</taxon>
        <taxon>Peronosporaceae</taxon>
        <taxon>Phytophthora</taxon>
    </lineage>
</organism>
<feature type="non-terminal residue" evidence="2">
    <location>
        <position position="1"/>
    </location>
</feature>
<keyword evidence="1" id="KW-1133">Transmembrane helix</keyword>
<evidence type="ECO:0000256" key="1">
    <source>
        <dbReference type="SAM" id="Phobius"/>
    </source>
</evidence>
<evidence type="ECO:0000313" key="3">
    <source>
        <dbReference type="Proteomes" id="UP000018721"/>
    </source>
</evidence>
<keyword evidence="1" id="KW-0812">Transmembrane</keyword>
<evidence type="ECO:0000313" key="2">
    <source>
        <dbReference type="EMBL" id="ETI56161.1"/>
    </source>
</evidence>
<proteinExistence type="predicted"/>
<dbReference type="AlphaFoldDB" id="V9FYL6"/>
<protein>
    <submittedName>
        <fullName evidence="2">Uncharacterized protein</fullName>
    </submittedName>
</protein>
<feature type="non-terminal residue" evidence="2">
    <location>
        <position position="84"/>
    </location>
</feature>
<accession>V9FYL6</accession>
<dbReference type="HOGENOM" id="CLU_2534451_0_0_1"/>
<reference evidence="2 3" key="1">
    <citation type="submission" date="2013-11" db="EMBL/GenBank/DDBJ databases">
        <title>The Genome Sequence of Phytophthora parasitica P1569.</title>
        <authorList>
            <consortium name="The Broad Institute Genomics Platform"/>
            <person name="Russ C."/>
            <person name="Tyler B."/>
            <person name="Panabieres F."/>
            <person name="Shan W."/>
            <person name="Tripathy S."/>
            <person name="Grunwald N."/>
            <person name="Machado M."/>
            <person name="Johnson C.S."/>
            <person name="Arredondo F."/>
            <person name="Hong C."/>
            <person name="Coffey M."/>
            <person name="Young S.K."/>
            <person name="Zeng Q."/>
            <person name="Gargeya S."/>
            <person name="Fitzgerald M."/>
            <person name="Abouelleil A."/>
            <person name="Alvarado L."/>
            <person name="Chapman S.B."/>
            <person name="Gainer-Dewar J."/>
            <person name="Goldberg J."/>
            <person name="Griggs A."/>
            <person name="Gujja S."/>
            <person name="Hansen M."/>
            <person name="Howarth C."/>
            <person name="Imamovic A."/>
            <person name="Ireland A."/>
            <person name="Larimer J."/>
            <person name="McCowan C."/>
            <person name="Murphy C."/>
            <person name="Pearson M."/>
            <person name="Poon T.W."/>
            <person name="Priest M."/>
            <person name="Roberts A."/>
            <person name="Saif S."/>
            <person name="Shea T."/>
            <person name="Sykes S."/>
            <person name="Wortman J."/>
            <person name="Nusbaum C."/>
            <person name="Birren B."/>
        </authorList>
    </citation>
    <scope>NUCLEOTIDE SEQUENCE [LARGE SCALE GENOMIC DNA]</scope>
    <source>
        <strain evidence="2 3">P1569</strain>
    </source>
</reference>
<keyword evidence="3" id="KW-1185">Reference proteome</keyword>
<feature type="transmembrane region" description="Helical" evidence="1">
    <location>
        <begin position="45"/>
        <end position="65"/>
    </location>
</feature>
<dbReference type="EMBL" id="ANIZ01000188">
    <property type="protein sequence ID" value="ETI56161.1"/>
    <property type="molecule type" value="Genomic_DNA"/>
</dbReference>
<gene>
    <name evidence="2" type="ORF">F443_01247</name>
</gene>
<dbReference type="OrthoDB" id="10529253at2759"/>
<dbReference type="Proteomes" id="UP000018721">
    <property type="component" value="Unassembled WGS sequence"/>
</dbReference>